<organism evidence="2 3">
    <name type="scientific">Pustulibacterium marinum</name>
    <dbReference type="NCBI Taxonomy" id="1224947"/>
    <lineage>
        <taxon>Bacteria</taxon>
        <taxon>Pseudomonadati</taxon>
        <taxon>Bacteroidota</taxon>
        <taxon>Flavobacteriia</taxon>
        <taxon>Flavobacteriales</taxon>
        <taxon>Flavobacteriaceae</taxon>
        <taxon>Pustulibacterium</taxon>
    </lineage>
</organism>
<dbReference type="EMBL" id="FPBK01000008">
    <property type="protein sequence ID" value="SFU58128.1"/>
    <property type="molecule type" value="Genomic_DNA"/>
</dbReference>
<keyword evidence="3" id="KW-1185">Reference proteome</keyword>
<feature type="signal peptide" evidence="1">
    <location>
        <begin position="1"/>
        <end position="20"/>
    </location>
</feature>
<reference evidence="2 3" key="1">
    <citation type="submission" date="2016-10" db="EMBL/GenBank/DDBJ databases">
        <authorList>
            <person name="de Groot N.N."/>
        </authorList>
    </citation>
    <scope>NUCLEOTIDE SEQUENCE [LARGE SCALE GENOMIC DNA]</scope>
    <source>
        <strain evidence="2 3">CGMCC 1.12333</strain>
    </source>
</reference>
<proteinExistence type="predicted"/>
<keyword evidence="1" id="KW-0732">Signal</keyword>
<dbReference type="STRING" id="1224947.SAMN05216480_10891"/>
<name>A0A1I7HBN5_9FLAO</name>
<evidence type="ECO:0000313" key="3">
    <source>
        <dbReference type="Proteomes" id="UP000199138"/>
    </source>
</evidence>
<evidence type="ECO:0000313" key="2">
    <source>
        <dbReference type="EMBL" id="SFU58128.1"/>
    </source>
</evidence>
<dbReference type="AlphaFoldDB" id="A0A1I7HBN5"/>
<dbReference type="Gene3D" id="2.40.160.170">
    <property type="match status" value="1"/>
</dbReference>
<dbReference type="RefSeq" id="WP_143106412.1">
    <property type="nucleotide sequence ID" value="NZ_FPBK01000008.1"/>
</dbReference>
<evidence type="ECO:0008006" key="4">
    <source>
        <dbReference type="Google" id="ProtNLM"/>
    </source>
</evidence>
<dbReference type="OrthoDB" id="597504at2"/>
<protein>
    <recommendedName>
        <fullName evidence="4">Outer membrane protein beta-barrel domain-containing protein</fullName>
    </recommendedName>
</protein>
<sequence length="231" mass="25596">MINKNLICFFLLVMSIFSYAQEIETETKKPKKFAIALNGSTLGVGGEVAMSLSEKFAVRLRGQYLNIDAALGGQEEEIGGETFIIDGGPGSTAVDLSIEYLPFKRSSFKLVGGVGYFFDGQLSFMGVNETGFTYGELKIEAEDVGTVDFQMDYSGVAPYFGLGFGRAIPKKRVGFGFELGSFYTGEPQATIVTTEMMSENVTLREDRFQQDISDYRWYPFINLRIAVKLLK</sequence>
<dbReference type="Proteomes" id="UP000199138">
    <property type="component" value="Unassembled WGS sequence"/>
</dbReference>
<feature type="chain" id="PRO_5011688436" description="Outer membrane protein beta-barrel domain-containing protein" evidence="1">
    <location>
        <begin position="21"/>
        <end position="231"/>
    </location>
</feature>
<gene>
    <name evidence="2" type="ORF">SAMN05216480_10891</name>
</gene>
<accession>A0A1I7HBN5</accession>
<evidence type="ECO:0000256" key="1">
    <source>
        <dbReference type="SAM" id="SignalP"/>
    </source>
</evidence>